<dbReference type="RefSeq" id="WP_173764480.1">
    <property type="nucleotide sequence ID" value="NZ_CP048836.1"/>
</dbReference>
<sequence length="308" mass="32998">MMIELASEPFLALASGVVAAGLIVHAVLVRRRAPAPVDAAEAVGTCRLMLGLVRNMQQHRGMSSAWLAGDAGFGPRMDARRRDITDLFVRLEQALESEYVRACPYPEQAAFEELRQQWQALVDGLAQRSAEDSITRHSFLIATVLDWLSGYGEARLAPLVQGSGTAAGVRSYTHRLPAVTEALGQARAIGSSVAARKGCSPVARVRLLFLIARAEALVAQSTRDPAVAGEAAVRDRARHCVAEMARVVRADMLMRAGVTVSADDYFALATQTIDAVFAWIEACGGALLQAETRAHPRAAPTSRLELGA</sequence>
<dbReference type="Proteomes" id="UP000501991">
    <property type="component" value="Chromosome"/>
</dbReference>
<reference evidence="2 3" key="1">
    <citation type="submission" date="2020-02" db="EMBL/GenBank/DDBJ databases">
        <title>Nitrogenibacter mangrovi gen. nov., sp. nov. isolated from mangrove sediment, a denitrifying betaproteobacterium.</title>
        <authorList>
            <person name="Liao H."/>
            <person name="Tian Y."/>
        </authorList>
    </citation>
    <scope>NUCLEOTIDE SEQUENCE [LARGE SCALE GENOMIC DNA]</scope>
    <source>
        <strain evidence="2 3">M9-3-2</strain>
    </source>
</reference>
<name>A0A6C1B376_9RHOO</name>
<accession>A0A6C1B376</accession>
<gene>
    <name evidence="2" type="ORF">G3580_06445</name>
</gene>
<evidence type="ECO:0000313" key="2">
    <source>
        <dbReference type="EMBL" id="QID17315.1"/>
    </source>
</evidence>
<organism evidence="2 3">
    <name type="scientific">Nitrogeniibacter mangrovi</name>
    <dbReference type="NCBI Taxonomy" id="2016596"/>
    <lineage>
        <taxon>Bacteria</taxon>
        <taxon>Pseudomonadati</taxon>
        <taxon>Pseudomonadota</taxon>
        <taxon>Betaproteobacteria</taxon>
        <taxon>Rhodocyclales</taxon>
        <taxon>Zoogloeaceae</taxon>
        <taxon>Nitrogeniibacter</taxon>
    </lineage>
</organism>
<proteinExistence type="predicted"/>
<feature type="domain" description="Nitrate/nitrite sensing protein" evidence="1">
    <location>
        <begin position="52"/>
        <end position="276"/>
    </location>
</feature>
<keyword evidence="3" id="KW-1185">Reference proteome</keyword>
<dbReference type="InterPro" id="IPR013587">
    <property type="entry name" value="Nitrate/nitrite_sensing"/>
</dbReference>
<evidence type="ECO:0000259" key="1">
    <source>
        <dbReference type="Pfam" id="PF08376"/>
    </source>
</evidence>
<dbReference type="EMBL" id="CP048836">
    <property type="protein sequence ID" value="QID17315.1"/>
    <property type="molecule type" value="Genomic_DNA"/>
</dbReference>
<evidence type="ECO:0000313" key="3">
    <source>
        <dbReference type="Proteomes" id="UP000501991"/>
    </source>
</evidence>
<dbReference type="Pfam" id="PF08376">
    <property type="entry name" value="NIT"/>
    <property type="match status" value="1"/>
</dbReference>
<dbReference type="AlphaFoldDB" id="A0A6C1B376"/>
<dbReference type="KEGG" id="azq:G3580_06445"/>
<protein>
    <recommendedName>
        <fullName evidence="1">Nitrate/nitrite sensing protein domain-containing protein</fullName>
    </recommendedName>
</protein>